<evidence type="ECO:0000256" key="4">
    <source>
        <dbReference type="ARBA" id="ARBA00022741"/>
    </source>
</evidence>
<dbReference type="Pfam" id="PF13603">
    <property type="entry name" value="tRNA-synt_1_2"/>
    <property type="match status" value="1"/>
</dbReference>
<evidence type="ECO:0000256" key="10">
    <source>
        <dbReference type="RuleBase" id="RU363035"/>
    </source>
</evidence>
<dbReference type="PANTHER" id="PTHR43740:SF2">
    <property type="entry name" value="LEUCINE--TRNA LIGASE, MITOCHONDRIAL"/>
    <property type="match status" value="1"/>
</dbReference>
<dbReference type="AlphaFoldDB" id="A0A1G2HL93"/>
<proteinExistence type="inferred from homology"/>
<dbReference type="InterPro" id="IPR013155">
    <property type="entry name" value="M/V/L/I-tRNA-synth_anticd-bd"/>
</dbReference>
<dbReference type="EC" id="6.1.1.4" evidence="9"/>
<comment type="catalytic activity">
    <reaction evidence="8 9">
        <text>tRNA(Leu) + L-leucine + ATP = L-leucyl-tRNA(Leu) + AMP + diphosphate</text>
        <dbReference type="Rhea" id="RHEA:11688"/>
        <dbReference type="Rhea" id="RHEA-COMP:9613"/>
        <dbReference type="Rhea" id="RHEA-COMP:9622"/>
        <dbReference type="ChEBI" id="CHEBI:30616"/>
        <dbReference type="ChEBI" id="CHEBI:33019"/>
        <dbReference type="ChEBI" id="CHEBI:57427"/>
        <dbReference type="ChEBI" id="CHEBI:78442"/>
        <dbReference type="ChEBI" id="CHEBI:78494"/>
        <dbReference type="ChEBI" id="CHEBI:456215"/>
        <dbReference type="EC" id="6.1.1.4"/>
    </reaction>
</comment>
<dbReference type="GO" id="GO:0004823">
    <property type="term" value="F:leucine-tRNA ligase activity"/>
    <property type="evidence" value="ECO:0007669"/>
    <property type="project" value="UniProtKB-UniRule"/>
</dbReference>
<dbReference type="SUPFAM" id="SSF47323">
    <property type="entry name" value="Anticodon-binding domain of a subclass of class I aminoacyl-tRNA synthetases"/>
    <property type="match status" value="1"/>
</dbReference>
<dbReference type="InterPro" id="IPR015413">
    <property type="entry name" value="Methionyl/Leucyl_tRNA_Synth"/>
</dbReference>
<evidence type="ECO:0000256" key="2">
    <source>
        <dbReference type="ARBA" id="ARBA00022490"/>
    </source>
</evidence>
<accession>A0A1G2HL93</accession>
<feature type="binding site" evidence="9">
    <location>
        <position position="550"/>
    </location>
    <ligand>
        <name>ATP</name>
        <dbReference type="ChEBI" id="CHEBI:30616"/>
    </ligand>
</feature>
<dbReference type="Gene3D" id="1.10.730.10">
    <property type="entry name" value="Isoleucyl-tRNA Synthetase, Domain 1"/>
    <property type="match status" value="1"/>
</dbReference>
<dbReference type="InterPro" id="IPR025709">
    <property type="entry name" value="Leu_tRNA-synth_edit"/>
</dbReference>
<dbReference type="InterPro" id="IPR002302">
    <property type="entry name" value="Leu-tRNA-ligase"/>
</dbReference>
<dbReference type="FunFam" id="1.10.730.10:FF:000002">
    <property type="entry name" value="Leucine--tRNA ligase"/>
    <property type="match status" value="1"/>
</dbReference>
<dbReference type="Pfam" id="PF08264">
    <property type="entry name" value="Anticodon_1"/>
    <property type="match status" value="1"/>
</dbReference>
<feature type="domain" description="Aminoacyl-tRNA synthetase class Ia" evidence="11">
    <location>
        <begin position="380"/>
        <end position="573"/>
    </location>
</feature>
<comment type="subcellular location">
    <subcellularLocation>
        <location evidence="9">Cytoplasm</location>
    </subcellularLocation>
</comment>
<evidence type="ECO:0000259" key="11">
    <source>
        <dbReference type="Pfam" id="PF00133"/>
    </source>
</evidence>
<keyword evidence="3 9" id="KW-0436">Ligase</keyword>
<dbReference type="InterPro" id="IPR001412">
    <property type="entry name" value="aa-tRNA-synth_I_CS"/>
</dbReference>
<dbReference type="InterPro" id="IPR014729">
    <property type="entry name" value="Rossmann-like_a/b/a_fold"/>
</dbReference>
<dbReference type="InterPro" id="IPR009008">
    <property type="entry name" value="Val/Leu/Ile-tRNA-synth_edit"/>
</dbReference>
<dbReference type="FunFam" id="3.40.50.620:FF:000056">
    <property type="entry name" value="Leucine--tRNA ligase"/>
    <property type="match status" value="1"/>
</dbReference>
<evidence type="ECO:0000256" key="7">
    <source>
        <dbReference type="ARBA" id="ARBA00023146"/>
    </source>
</evidence>
<dbReference type="FunFam" id="3.40.50.620:FF:000077">
    <property type="entry name" value="Leucine--tRNA ligase"/>
    <property type="match status" value="1"/>
</dbReference>
<evidence type="ECO:0000256" key="6">
    <source>
        <dbReference type="ARBA" id="ARBA00022917"/>
    </source>
</evidence>
<dbReference type="Gene3D" id="3.40.50.620">
    <property type="entry name" value="HUPs"/>
    <property type="match status" value="2"/>
</dbReference>
<evidence type="ECO:0000256" key="9">
    <source>
        <dbReference type="HAMAP-Rule" id="MF_00049"/>
    </source>
</evidence>
<protein>
    <recommendedName>
        <fullName evidence="9">Leucine--tRNA ligase</fullName>
        <ecNumber evidence="9">6.1.1.4</ecNumber>
    </recommendedName>
    <alternativeName>
        <fullName evidence="9">Leucyl-tRNA synthetase</fullName>
        <shortName evidence="9">LeuRS</shortName>
    </alternativeName>
</protein>
<keyword evidence="6 9" id="KW-0648">Protein biosynthesis</keyword>
<keyword evidence="7 9" id="KW-0030">Aminoacyl-tRNA synthetase</keyword>
<dbReference type="EMBL" id="MHOL01000005">
    <property type="protein sequence ID" value="OGZ63179.1"/>
    <property type="molecule type" value="Genomic_DNA"/>
</dbReference>
<feature type="domain" description="Leucyl-tRNA synthetase editing" evidence="14">
    <location>
        <begin position="220"/>
        <end position="360"/>
    </location>
</feature>
<dbReference type="Gene3D" id="3.10.20.590">
    <property type="match status" value="1"/>
</dbReference>
<dbReference type="CDD" id="cd00812">
    <property type="entry name" value="LeuRS_core"/>
    <property type="match status" value="1"/>
</dbReference>
<gene>
    <name evidence="9" type="primary">leuS</name>
    <name evidence="15" type="ORF">A2639_03215</name>
</gene>
<comment type="caution">
    <text evidence="15">The sequence shown here is derived from an EMBL/GenBank/DDBJ whole genome shotgun (WGS) entry which is preliminary data.</text>
</comment>
<dbReference type="Proteomes" id="UP000178991">
    <property type="component" value="Unassembled WGS sequence"/>
</dbReference>
<evidence type="ECO:0000259" key="13">
    <source>
        <dbReference type="Pfam" id="PF09334"/>
    </source>
</evidence>
<dbReference type="Pfam" id="PF09334">
    <property type="entry name" value="tRNA-synt_1g"/>
    <property type="match status" value="1"/>
</dbReference>
<dbReference type="Pfam" id="PF00133">
    <property type="entry name" value="tRNA-synt_1"/>
    <property type="match status" value="1"/>
</dbReference>
<dbReference type="GO" id="GO:0002161">
    <property type="term" value="F:aminoacyl-tRNA deacylase activity"/>
    <property type="evidence" value="ECO:0007669"/>
    <property type="project" value="InterPro"/>
</dbReference>
<dbReference type="PROSITE" id="PS00178">
    <property type="entry name" value="AA_TRNA_LIGASE_I"/>
    <property type="match status" value="1"/>
</dbReference>
<dbReference type="InterPro" id="IPR009080">
    <property type="entry name" value="tRNAsynth_Ia_anticodon-bd"/>
</dbReference>
<comment type="similarity">
    <text evidence="1 9 10">Belongs to the class-I aminoacyl-tRNA synthetase family.</text>
</comment>
<comment type="caution">
    <text evidence="9">Lacks conserved residue(s) required for the propagation of feature annotation.</text>
</comment>
<organism evidence="15 16">
    <name type="scientific">Candidatus Staskawiczbacteria bacterium RIFCSPHIGHO2_01_FULL_34_27</name>
    <dbReference type="NCBI Taxonomy" id="1802199"/>
    <lineage>
        <taxon>Bacteria</taxon>
        <taxon>Candidatus Staskawicziibacteriota</taxon>
    </lineage>
</organism>
<sequence>MVKYNPQKIEKKWQGKWYNSNIFKAQDFSKKKKFYALVEFPYPSGDGLHVGHCRSYTALDIISRKKRMEGFNVLYPMGWDAFGLPAENYAIKMGIQPSITTKKNTANYKKQMQRLGYSFDWNREINTTDPKYYQWTQWIFLKLFEKGLAYKEKMAINWCPKDKIGLANEEVIAGKCERCGIQVQKKEKEQWLIKITKYADRLIKDLDSVDYPERVKIQQKEWIGKSEGAEIEFILNNFKKTIKVFTTRPDTIFGCTFLVLAPEHSIIEKVKNSILNWQEVEQYIIKTKDKSDLQRQENQNDKTGVELKGVKAVNPADKKEIPIFIADYIMINYGTGAIMAVPADDKRDEEFAKKFNLPIVRDYQRAGFEDFGKKTVQYKLRDWIFSRQHYWGEPIPMVFCQVCNWVPVPEKDLPVQLPKVKKYQPTDTGESPLAVMEKWVNVKCPNCGGVAQRETDTMPNWAGSNWYFLRYTDPKNSKKLSDEKKLQYWMPVDWYNGGMEHTTLHLLYSRFIFKFLYDIGAVPKSLGFEPYKKRTSHGIVLGQGGVKMSKSLGNVVNPDNVIKQYGADTLRVYEMFMGPFEQMIPWDEKGIIGARRFIEKVYTVCLKGDFSKPNSTLDIQINKTIKKVGEDIELMKFNTAISSLMILVNSFFEEKELLTKENIKSLLLILSPFAPHLAEELWERIGFKGLCSNQKWPQYNTTLIKEEKVLLIVQINGKVRDKVEIMADKNQKEVEEIILQTPKIKNLIGSISIKKIIFVPNKLINVVL</sequence>
<dbReference type="GO" id="GO:0005829">
    <property type="term" value="C:cytosol"/>
    <property type="evidence" value="ECO:0007669"/>
    <property type="project" value="TreeGrafter"/>
</dbReference>
<dbReference type="HAMAP" id="MF_00049_B">
    <property type="entry name" value="Leu_tRNA_synth_B"/>
    <property type="match status" value="1"/>
</dbReference>
<feature type="domain" description="Methionyl/Leucyl tRNA synthetase" evidence="13">
    <location>
        <begin position="40"/>
        <end position="187"/>
    </location>
</feature>
<feature type="domain" description="Methionyl/Valyl/Leucyl/Isoleucyl-tRNA synthetase anticodon-binding" evidence="12">
    <location>
        <begin position="620"/>
        <end position="732"/>
    </location>
</feature>
<evidence type="ECO:0000256" key="1">
    <source>
        <dbReference type="ARBA" id="ARBA00005594"/>
    </source>
</evidence>
<dbReference type="GO" id="GO:0006429">
    <property type="term" value="P:leucyl-tRNA aminoacylation"/>
    <property type="evidence" value="ECO:0007669"/>
    <property type="project" value="UniProtKB-UniRule"/>
</dbReference>
<evidence type="ECO:0000313" key="15">
    <source>
        <dbReference type="EMBL" id="OGZ63179.1"/>
    </source>
</evidence>
<reference evidence="15 16" key="1">
    <citation type="journal article" date="2016" name="Nat. Commun.">
        <title>Thousands of microbial genomes shed light on interconnected biogeochemical processes in an aquifer system.</title>
        <authorList>
            <person name="Anantharaman K."/>
            <person name="Brown C.T."/>
            <person name="Hug L.A."/>
            <person name="Sharon I."/>
            <person name="Castelle C.J."/>
            <person name="Probst A.J."/>
            <person name="Thomas B.C."/>
            <person name="Singh A."/>
            <person name="Wilkins M.J."/>
            <person name="Karaoz U."/>
            <person name="Brodie E.L."/>
            <person name="Williams K.H."/>
            <person name="Hubbard S.S."/>
            <person name="Banfield J.F."/>
        </authorList>
    </citation>
    <scope>NUCLEOTIDE SEQUENCE [LARGE SCALE GENOMIC DNA]</scope>
</reference>
<dbReference type="SUPFAM" id="SSF50677">
    <property type="entry name" value="ValRS/IleRS/LeuRS editing domain"/>
    <property type="match status" value="1"/>
</dbReference>
<keyword evidence="5 9" id="KW-0067">ATP-binding</keyword>
<evidence type="ECO:0000256" key="5">
    <source>
        <dbReference type="ARBA" id="ARBA00022840"/>
    </source>
</evidence>
<dbReference type="PRINTS" id="PR00985">
    <property type="entry name" value="TRNASYNTHLEU"/>
</dbReference>
<name>A0A1G2HL93_9BACT</name>
<dbReference type="GO" id="GO:0005524">
    <property type="term" value="F:ATP binding"/>
    <property type="evidence" value="ECO:0007669"/>
    <property type="project" value="UniProtKB-UniRule"/>
</dbReference>
<dbReference type="PANTHER" id="PTHR43740">
    <property type="entry name" value="LEUCYL-TRNA SYNTHETASE"/>
    <property type="match status" value="1"/>
</dbReference>
<evidence type="ECO:0000313" key="16">
    <source>
        <dbReference type="Proteomes" id="UP000178991"/>
    </source>
</evidence>
<evidence type="ECO:0000256" key="3">
    <source>
        <dbReference type="ARBA" id="ARBA00022598"/>
    </source>
</evidence>
<dbReference type="InterPro" id="IPR002300">
    <property type="entry name" value="aa-tRNA-synth_Ia"/>
</dbReference>
<evidence type="ECO:0000259" key="14">
    <source>
        <dbReference type="Pfam" id="PF13603"/>
    </source>
</evidence>
<evidence type="ECO:0000256" key="8">
    <source>
        <dbReference type="ARBA" id="ARBA00047469"/>
    </source>
</evidence>
<keyword evidence="2 9" id="KW-0963">Cytoplasm</keyword>
<dbReference type="SUPFAM" id="SSF52374">
    <property type="entry name" value="Nucleotidylyl transferase"/>
    <property type="match status" value="1"/>
</dbReference>
<dbReference type="CDD" id="cd07958">
    <property type="entry name" value="Anticodon_Ia_Leu_BEm"/>
    <property type="match status" value="1"/>
</dbReference>
<keyword evidence="4 9" id="KW-0547">Nucleotide-binding</keyword>
<feature type="short sequence motif" description="'KMSKS' region" evidence="9">
    <location>
        <begin position="547"/>
        <end position="551"/>
    </location>
</feature>
<evidence type="ECO:0000259" key="12">
    <source>
        <dbReference type="Pfam" id="PF08264"/>
    </source>
</evidence>